<reference evidence="1 2" key="1">
    <citation type="submission" date="2018-10" db="EMBL/GenBank/DDBJ databases">
        <title>Cohnella sp. M2MS4P-1, whole genome shotgun sequence.</title>
        <authorList>
            <person name="Tuo L."/>
        </authorList>
    </citation>
    <scope>NUCLEOTIDE SEQUENCE [LARGE SCALE GENOMIC DNA]</scope>
    <source>
        <strain evidence="1 2">M2MS4P-1</strain>
    </source>
</reference>
<comment type="caution">
    <text evidence="1">The sequence shown here is derived from an EMBL/GenBank/DDBJ whole genome shotgun (WGS) entry which is preliminary data.</text>
</comment>
<name>A0A494Y4T0_9BACL</name>
<gene>
    <name evidence="1" type="ORF">D7Z26_08860</name>
</gene>
<proteinExistence type="predicted"/>
<evidence type="ECO:0000313" key="1">
    <source>
        <dbReference type="EMBL" id="RKP55306.1"/>
    </source>
</evidence>
<organism evidence="1 2">
    <name type="scientific">Cohnella endophytica</name>
    <dbReference type="NCBI Taxonomy" id="2419778"/>
    <lineage>
        <taxon>Bacteria</taxon>
        <taxon>Bacillati</taxon>
        <taxon>Bacillota</taxon>
        <taxon>Bacilli</taxon>
        <taxon>Bacillales</taxon>
        <taxon>Paenibacillaceae</taxon>
        <taxon>Cohnella</taxon>
    </lineage>
</organism>
<dbReference type="Proteomes" id="UP000282076">
    <property type="component" value="Unassembled WGS sequence"/>
</dbReference>
<sequence>MTEPLEPERFGFFLRGNQGSKSAKPRILCSSTLLLESYIAEGSTMKWVYWSRLYDSKFQAGCLVQRMEHDSWVFGVDVPQEIEVFRSRKGKYGVRYLP</sequence>
<protein>
    <submittedName>
        <fullName evidence="1">Uncharacterized protein</fullName>
    </submittedName>
</protein>
<evidence type="ECO:0000313" key="2">
    <source>
        <dbReference type="Proteomes" id="UP000282076"/>
    </source>
</evidence>
<keyword evidence="2" id="KW-1185">Reference proteome</keyword>
<accession>A0A494Y4T0</accession>
<dbReference type="EMBL" id="RBZM01000004">
    <property type="protein sequence ID" value="RKP55306.1"/>
    <property type="molecule type" value="Genomic_DNA"/>
</dbReference>
<dbReference type="AlphaFoldDB" id="A0A494Y4T0"/>